<accession>A0A0R3D0N1</accession>
<reference evidence="2 3" key="1">
    <citation type="submission" date="2015-09" db="EMBL/GenBank/DDBJ databases">
        <title>Draft Genome Sequence of Bradyrhizobium manausense Strain BR 3351T, a Novel Symbiotic Nitrogen-Fixing Alphaproteobacterium Isolated from Brazilian Amazon Rain Forest.</title>
        <authorList>
            <person name="De Araujo J.L."/>
            <person name="Zilli J.E."/>
        </authorList>
    </citation>
    <scope>NUCLEOTIDE SEQUENCE [LARGE SCALE GENOMIC DNA]</scope>
    <source>
        <strain evidence="2 3">BR3351</strain>
    </source>
</reference>
<feature type="region of interest" description="Disordered" evidence="1">
    <location>
        <begin position="200"/>
        <end position="232"/>
    </location>
</feature>
<name>A0A0R3D0N1_9BRAD</name>
<feature type="compositionally biased region" description="Basic and acidic residues" evidence="1">
    <location>
        <begin position="1"/>
        <end position="16"/>
    </location>
</feature>
<dbReference type="Proteomes" id="UP000051936">
    <property type="component" value="Unassembled WGS sequence"/>
</dbReference>
<dbReference type="AlphaFoldDB" id="A0A0R3D0N1"/>
<organism evidence="2 3">
    <name type="scientific">Bradyrhizobium manausense</name>
    <dbReference type="NCBI Taxonomy" id="989370"/>
    <lineage>
        <taxon>Bacteria</taxon>
        <taxon>Pseudomonadati</taxon>
        <taxon>Pseudomonadota</taxon>
        <taxon>Alphaproteobacteria</taxon>
        <taxon>Hyphomicrobiales</taxon>
        <taxon>Nitrobacteraceae</taxon>
        <taxon>Bradyrhizobium</taxon>
    </lineage>
</organism>
<sequence length="232" mass="26729">METVRRWLDNRRERRQPCPNRETGMSFKVIDGGGPSKEERDKAQAQEDQARRREWAKGDLSWAVRECAANMLRIIRGAGKPHELLLQMKKVIDSAVKFQEVHGYWPDDVIAGELHLDDERQKILERCRAGDLSQAAIDRWRADGTFDEMSAEYITFCGALQIIASRMIGQKTQESAGDSEFHRGLRELEEVREVRRRRVLEEMRASRAAPPRRKTGKKRKLKPRTPPGGVVL</sequence>
<keyword evidence="3" id="KW-1185">Reference proteome</keyword>
<feature type="region of interest" description="Disordered" evidence="1">
    <location>
        <begin position="1"/>
        <end position="48"/>
    </location>
</feature>
<evidence type="ECO:0000256" key="1">
    <source>
        <dbReference type="SAM" id="MobiDB-lite"/>
    </source>
</evidence>
<proteinExistence type="predicted"/>
<dbReference type="STRING" id="989370.AOQ71_31850"/>
<comment type="caution">
    <text evidence="2">The sequence shown here is derived from an EMBL/GenBank/DDBJ whole genome shotgun (WGS) entry which is preliminary data.</text>
</comment>
<feature type="compositionally biased region" description="Basic residues" evidence="1">
    <location>
        <begin position="210"/>
        <end position="223"/>
    </location>
</feature>
<dbReference type="EMBL" id="LJYG01000108">
    <property type="protein sequence ID" value="KRQ03319.1"/>
    <property type="molecule type" value="Genomic_DNA"/>
</dbReference>
<evidence type="ECO:0000313" key="2">
    <source>
        <dbReference type="EMBL" id="KRQ03319.1"/>
    </source>
</evidence>
<feature type="compositionally biased region" description="Basic and acidic residues" evidence="1">
    <location>
        <begin position="36"/>
        <end position="48"/>
    </location>
</feature>
<protein>
    <submittedName>
        <fullName evidence="2">Uncharacterized protein</fullName>
    </submittedName>
</protein>
<gene>
    <name evidence="2" type="ORF">AOQ71_31850</name>
</gene>
<evidence type="ECO:0000313" key="3">
    <source>
        <dbReference type="Proteomes" id="UP000051936"/>
    </source>
</evidence>